<gene>
    <name evidence="1" type="ordered locus">Sez_1416</name>
</gene>
<dbReference type="EMBL" id="CP001129">
    <property type="protein sequence ID" value="ACG62750.1"/>
    <property type="molecule type" value="Genomic_DNA"/>
</dbReference>
<proteinExistence type="predicted"/>
<evidence type="ECO:0000313" key="2">
    <source>
        <dbReference type="Proteomes" id="UP000001873"/>
    </source>
</evidence>
<name>B4U433_STREM</name>
<accession>B4U433</accession>
<organism evidence="1 2">
    <name type="scientific">Streptococcus equi subsp. zooepidemicus (strain MGCS10565)</name>
    <dbReference type="NCBI Taxonomy" id="552526"/>
    <lineage>
        <taxon>Bacteria</taxon>
        <taxon>Bacillati</taxon>
        <taxon>Bacillota</taxon>
        <taxon>Bacilli</taxon>
        <taxon>Lactobacillales</taxon>
        <taxon>Streptococcaceae</taxon>
        <taxon>Streptococcus</taxon>
    </lineage>
</organism>
<reference evidence="1 2" key="1">
    <citation type="journal article" date="2008" name="PLoS ONE">
        <title>Genome sequence of a lancefield group C Streptococcus zooepidemicus strain causing epidemic nephritis: new information about an old disease.</title>
        <authorList>
            <person name="Beres S.B."/>
            <person name="Sesso R."/>
            <person name="Pinto S.W.L."/>
            <person name="Hoe N.P."/>
            <person name="Porcella S.F."/>
            <person name="Deleo F.R."/>
            <person name="Musser J.M."/>
        </authorList>
    </citation>
    <scope>NUCLEOTIDE SEQUENCE [LARGE SCALE GENOMIC DNA]</scope>
    <source>
        <strain evidence="1 2">MGCS10565</strain>
    </source>
</reference>
<dbReference type="HOGENOM" id="CLU_3277104_0_0_9"/>
<dbReference type="AlphaFoldDB" id="B4U433"/>
<protein>
    <submittedName>
        <fullName evidence="1">Uncharacterized protein</fullName>
    </submittedName>
</protein>
<sequence>MVLIETIKSFCRACHDEGNQSLSASLVADRSFDDCSVISFL</sequence>
<evidence type="ECO:0000313" key="1">
    <source>
        <dbReference type="EMBL" id="ACG62750.1"/>
    </source>
</evidence>
<dbReference type="Proteomes" id="UP000001873">
    <property type="component" value="Chromosome"/>
</dbReference>
<dbReference type="KEGG" id="sez:Sez_1416"/>